<accession>A0A6J5ZYR2</accession>
<name>A0A6J5ZYR2_9ZZZZ</name>
<evidence type="ECO:0000313" key="1">
    <source>
        <dbReference type="EMBL" id="CAB4346668.1"/>
    </source>
</evidence>
<sequence>MIEQLKHSVDCSNPLSLLADLSILANLIPFLTYCDRAAREVQPLTLLR</sequence>
<dbReference type="AlphaFoldDB" id="A0A6J5ZYR2"/>
<reference evidence="1" key="1">
    <citation type="submission" date="2020-05" db="EMBL/GenBank/DDBJ databases">
        <authorList>
            <person name="Chiriac C."/>
            <person name="Salcher M."/>
            <person name="Ghai R."/>
            <person name="Kavagutti S V."/>
        </authorList>
    </citation>
    <scope>NUCLEOTIDE SEQUENCE</scope>
</reference>
<organism evidence="1">
    <name type="scientific">freshwater metagenome</name>
    <dbReference type="NCBI Taxonomy" id="449393"/>
    <lineage>
        <taxon>unclassified sequences</taxon>
        <taxon>metagenomes</taxon>
        <taxon>ecological metagenomes</taxon>
    </lineage>
</organism>
<dbReference type="EMBL" id="CAESAN010000144">
    <property type="protein sequence ID" value="CAB4346668.1"/>
    <property type="molecule type" value="Genomic_DNA"/>
</dbReference>
<proteinExistence type="predicted"/>
<gene>
    <name evidence="1" type="ORF">UFOPK3547_01434</name>
</gene>
<protein>
    <submittedName>
        <fullName evidence="1">Unannotated protein</fullName>
    </submittedName>
</protein>